<protein>
    <submittedName>
        <fullName evidence="1">Uncharacterized protein</fullName>
    </submittedName>
</protein>
<dbReference type="AlphaFoldDB" id="A0AAV7HJP7"/>
<gene>
    <name evidence="1" type="ORF">IEQ34_002428</name>
</gene>
<dbReference type="EMBL" id="JAGFBR010000003">
    <property type="protein sequence ID" value="KAH0469196.1"/>
    <property type="molecule type" value="Genomic_DNA"/>
</dbReference>
<organism evidence="1 2">
    <name type="scientific">Dendrobium chrysotoxum</name>
    <name type="common">Orchid</name>
    <dbReference type="NCBI Taxonomy" id="161865"/>
    <lineage>
        <taxon>Eukaryota</taxon>
        <taxon>Viridiplantae</taxon>
        <taxon>Streptophyta</taxon>
        <taxon>Embryophyta</taxon>
        <taxon>Tracheophyta</taxon>
        <taxon>Spermatophyta</taxon>
        <taxon>Magnoliopsida</taxon>
        <taxon>Liliopsida</taxon>
        <taxon>Asparagales</taxon>
        <taxon>Orchidaceae</taxon>
        <taxon>Epidendroideae</taxon>
        <taxon>Malaxideae</taxon>
        <taxon>Dendrobiinae</taxon>
        <taxon>Dendrobium</taxon>
    </lineage>
</organism>
<reference evidence="1 2" key="1">
    <citation type="journal article" date="2021" name="Hortic Res">
        <title>Chromosome-scale assembly of the Dendrobium chrysotoxum genome enhances the understanding of orchid evolution.</title>
        <authorList>
            <person name="Zhang Y."/>
            <person name="Zhang G.Q."/>
            <person name="Zhang D."/>
            <person name="Liu X.D."/>
            <person name="Xu X.Y."/>
            <person name="Sun W.H."/>
            <person name="Yu X."/>
            <person name="Zhu X."/>
            <person name="Wang Z.W."/>
            <person name="Zhao X."/>
            <person name="Zhong W.Y."/>
            <person name="Chen H."/>
            <person name="Yin W.L."/>
            <person name="Huang T."/>
            <person name="Niu S.C."/>
            <person name="Liu Z.J."/>
        </authorList>
    </citation>
    <scope>NUCLEOTIDE SEQUENCE [LARGE SCALE GENOMIC DNA]</scope>
    <source>
        <strain evidence="1">Lindl</strain>
    </source>
</reference>
<keyword evidence="2" id="KW-1185">Reference proteome</keyword>
<comment type="caution">
    <text evidence="1">The sequence shown here is derived from an EMBL/GenBank/DDBJ whole genome shotgun (WGS) entry which is preliminary data.</text>
</comment>
<dbReference type="Proteomes" id="UP000775213">
    <property type="component" value="Unassembled WGS sequence"/>
</dbReference>
<accession>A0AAV7HJP7</accession>
<sequence>MATSLAAPLSAAPMRKVIPPPNIDHFRPKVRVTDEAKKEAISAARYRDDVNVVNNWESNLQY</sequence>
<name>A0AAV7HJP7_DENCH</name>
<evidence type="ECO:0000313" key="2">
    <source>
        <dbReference type="Proteomes" id="UP000775213"/>
    </source>
</evidence>
<evidence type="ECO:0000313" key="1">
    <source>
        <dbReference type="EMBL" id="KAH0469196.1"/>
    </source>
</evidence>
<proteinExistence type="predicted"/>